<reference evidence="1" key="1">
    <citation type="journal article" date="2020" name="Stud. Mycol.">
        <title>101 Dothideomycetes genomes: a test case for predicting lifestyles and emergence of pathogens.</title>
        <authorList>
            <person name="Haridas S."/>
            <person name="Albert R."/>
            <person name="Binder M."/>
            <person name="Bloem J."/>
            <person name="Labutti K."/>
            <person name="Salamov A."/>
            <person name="Andreopoulos B."/>
            <person name="Baker S."/>
            <person name="Barry K."/>
            <person name="Bills G."/>
            <person name="Bluhm B."/>
            <person name="Cannon C."/>
            <person name="Castanera R."/>
            <person name="Culley D."/>
            <person name="Daum C."/>
            <person name="Ezra D."/>
            <person name="Gonzalez J."/>
            <person name="Henrissat B."/>
            <person name="Kuo A."/>
            <person name="Liang C."/>
            <person name="Lipzen A."/>
            <person name="Lutzoni F."/>
            <person name="Magnuson J."/>
            <person name="Mondo S."/>
            <person name="Nolan M."/>
            <person name="Ohm R."/>
            <person name="Pangilinan J."/>
            <person name="Park H.-J."/>
            <person name="Ramirez L."/>
            <person name="Alfaro M."/>
            <person name="Sun H."/>
            <person name="Tritt A."/>
            <person name="Yoshinaga Y."/>
            <person name="Zwiers L.-H."/>
            <person name="Turgeon B."/>
            <person name="Goodwin S."/>
            <person name="Spatafora J."/>
            <person name="Crous P."/>
            <person name="Grigoriev I."/>
        </authorList>
    </citation>
    <scope>NUCLEOTIDE SEQUENCE</scope>
    <source>
        <strain evidence="1">ATCC 16933</strain>
    </source>
</reference>
<dbReference type="EMBL" id="MU001676">
    <property type="protein sequence ID" value="KAF2459100.1"/>
    <property type="molecule type" value="Genomic_DNA"/>
</dbReference>
<accession>A0A6A6P4Z3</accession>
<name>A0A6A6P4Z3_9PEZI</name>
<evidence type="ECO:0000313" key="2">
    <source>
        <dbReference type="Proteomes" id="UP000799766"/>
    </source>
</evidence>
<organism evidence="1 2">
    <name type="scientific">Lineolata rhizophorae</name>
    <dbReference type="NCBI Taxonomy" id="578093"/>
    <lineage>
        <taxon>Eukaryota</taxon>
        <taxon>Fungi</taxon>
        <taxon>Dikarya</taxon>
        <taxon>Ascomycota</taxon>
        <taxon>Pezizomycotina</taxon>
        <taxon>Dothideomycetes</taxon>
        <taxon>Dothideomycetes incertae sedis</taxon>
        <taxon>Lineolatales</taxon>
        <taxon>Lineolataceae</taxon>
        <taxon>Lineolata</taxon>
    </lineage>
</organism>
<evidence type="ECO:0000313" key="1">
    <source>
        <dbReference type="EMBL" id="KAF2459100.1"/>
    </source>
</evidence>
<dbReference type="Proteomes" id="UP000799766">
    <property type="component" value="Unassembled WGS sequence"/>
</dbReference>
<proteinExistence type="predicted"/>
<dbReference type="AlphaFoldDB" id="A0A6A6P4Z3"/>
<gene>
    <name evidence="1" type="ORF">BDY21DRAFT_339751</name>
</gene>
<keyword evidence="2" id="KW-1185">Reference proteome</keyword>
<protein>
    <submittedName>
        <fullName evidence="1">Uncharacterized protein</fullName>
    </submittedName>
</protein>
<sequence>MGRVARELEELEEAKREAVKAGESRRQRGERERREAKVRRYMDFRKRVEKRVAMEKKRGPLLPEATATTAFESAYAMAHQERIKFLRRQCLQRNDPVPRYLGEWAVLEQAFSHVYVVDVKEHFDELAEVAGRAILWEPINGETGVGVHYVYPKGSKGLKVVKWTDENGKEYTKRVYKPTKSRMNEAETAEDSEGE</sequence>